<name>A0A4Z2IT39_9TELE</name>
<evidence type="ECO:0000313" key="1">
    <source>
        <dbReference type="EMBL" id="TNN81016.1"/>
    </source>
</evidence>
<protein>
    <submittedName>
        <fullName evidence="1">Uncharacterized protein</fullName>
    </submittedName>
</protein>
<dbReference type="Proteomes" id="UP000314294">
    <property type="component" value="Unassembled WGS sequence"/>
</dbReference>
<dbReference type="OrthoDB" id="10598004at2759"/>
<dbReference type="AlphaFoldDB" id="A0A4Z2IT39"/>
<reference evidence="1 2" key="1">
    <citation type="submission" date="2019-03" db="EMBL/GenBank/DDBJ databases">
        <title>First draft genome of Liparis tanakae, snailfish: a comprehensive survey of snailfish specific genes.</title>
        <authorList>
            <person name="Kim W."/>
            <person name="Song I."/>
            <person name="Jeong J.-H."/>
            <person name="Kim D."/>
            <person name="Kim S."/>
            <person name="Ryu S."/>
            <person name="Song J.Y."/>
            <person name="Lee S.K."/>
        </authorList>
    </citation>
    <scope>NUCLEOTIDE SEQUENCE [LARGE SCALE GENOMIC DNA]</scope>
    <source>
        <tissue evidence="1">Muscle</tissue>
    </source>
</reference>
<keyword evidence="2" id="KW-1185">Reference proteome</keyword>
<comment type="caution">
    <text evidence="1">The sequence shown here is derived from an EMBL/GenBank/DDBJ whole genome shotgun (WGS) entry which is preliminary data.</text>
</comment>
<accession>A0A4Z2IT39</accession>
<dbReference type="EMBL" id="SRLO01000049">
    <property type="protein sequence ID" value="TNN81016.1"/>
    <property type="molecule type" value="Genomic_DNA"/>
</dbReference>
<organism evidence="1 2">
    <name type="scientific">Liparis tanakae</name>
    <name type="common">Tanaka's snailfish</name>
    <dbReference type="NCBI Taxonomy" id="230148"/>
    <lineage>
        <taxon>Eukaryota</taxon>
        <taxon>Metazoa</taxon>
        <taxon>Chordata</taxon>
        <taxon>Craniata</taxon>
        <taxon>Vertebrata</taxon>
        <taxon>Euteleostomi</taxon>
        <taxon>Actinopterygii</taxon>
        <taxon>Neopterygii</taxon>
        <taxon>Teleostei</taxon>
        <taxon>Neoteleostei</taxon>
        <taxon>Acanthomorphata</taxon>
        <taxon>Eupercaria</taxon>
        <taxon>Perciformes</taxon>
        <taxon>Cottioidei</taxon>
        <taxon>Cottales</taxon>
        <taxon>Liparidae</taxon>
        <taxon>Liparis</taxon>
    </lineage>
</organism>
<proteinExistence type="predicted"/>
<sequence>MTKESREEDSYALADVVLLVHQLLHFQTELLPSAHRLLLGQTLTGRHTQSEVLGDNIFAAGARRQILEARTWSNFFCLFSRAVQFCLSLCRASVMSSISSLSRSLCLSTRSFSSSFCRSLWMRSYPGAQSHLLASFILQQFLSEKKGQRVSNELVHSLFPILPLSLSLSQPGADLLQLTLGPLAASLALRAAHLEVLELGGQILPLFLQPRLGLLQGLTCLGENTDSTR</sequence>
<gene>
    <name evidence="1" type="ORF">EYF80_008672</name>
</gene>
<evidence type="ECO:0000313" key="2">
    <source>
        <dbReference type="Proteomes" id="UP000314294"/>
    </source>
</evidence>